<dbReference type="SMART" id="SM00086">
    <property type="entry name" value="PAC"/>
    <property type="match status" value="2"/>
</dbReference>
<dbReference type="Gene3D" id="3.20.20.450">
    <property type="entry name" value="EAL domain"/>
    <property type="match status" value="1"/>
</dbReference>
<proteinExistence type="predicted"/>
<dbReference type="Gene3D" id="3.30.450.20">
    <property type="entry name" value="PAS domain"/>
    <property type="match status" value="2"/>
</dbReference>
<feature type="domain" description="EAL" evidence="3">
    <location>
        <begin position="544"/>
        <end position="797"/>
    </location>
</feature>
<feature type="domain" description="PAS" evidence="1">
    <location>
        <begin position="125"/>
        <end position="196"/>
    </location>
</feature>
<feature type="domain" description="GGDEF" evidence="4">
    <location>
        <begin position="402"/>
        <end position="535"/>
    </location>
</feature>
<dbReference type="InterPro" id="IPR001610">
    <property type="entry name" value="PAC"/>
</dbReference>
<dbReference type="SUPFAM" id="SSF141868">
    <property type="entry name" value="EAL domain-like"/>
    <property type="match status" value="1"/>
</dbReference>
<dbReference type="CDD" id="cd01948">
    <property type="entry name" value="EAL"/>
    <property type="match status" value="1"/>
</dbReference>
<dbReference type="NCBIfam" id="TIGR00254">
    <property type="entry name" value="GGDEF"/>
    <property type="match status" value="1"/>
</dbReference>
<dbReference type="PROSITE" id="PS50883">
    <property type="entry name" value="EAL"/>
    <property type="match status" value="1"/>
</dbReference>
<reference evidence="5 6" key="1">
    <citation type="submission" date="2023-10" db="EMBL/GenBank/DDBJ databases">
        <title>Bacteria for the degradation of biodegradable plastic PBAT(Polybutylene adipate terephthalate).</title>
        <authorList>
            <person name="Weon H.-Y."/>
            <person name="Yeon J."/>
        </authorList>
    </citation>
    <scope>NUCLEOTIDE SEQUENCE [LARGE SCALE GENOMIC DNA]</scope>
    <source>
        <strain evidence="5 6">SBD 7-3</strain>
    </source>
</reference>
<dbReference type="InterPro" id="IPR000700">
    <property type="entry name" value="PAS-assoc_C"/>
</dbReference>
<dbReference type="PROSITE" id="PS50887">
    <property type="entry name" value="GGDEF"/>
    <property type="match status" value="1"/>
</dbReference>
<sequence>MSLRPFLRDSDLPDADSLPCMLAWVTPDGTVLHANRGFREQMGVVDESASLPSLLSADSGVALTTQLAARRDFRLSVRMPLPGHQRHREAWLDLQVTWLEAQGCYVCVLHDVSDSRRAEISSRSRAEQFQLLADNVPVLISYYEAQSFRCLYANKLYAQTFGFDEHSVIGRTFAEIVGDAAAEVIQPYVDYVLREHKPAAYERELRTPEGKRHWLEVNLIPHLATDGTLLAAFVLVTDITKHRLAEQSVRESEERLGKFMQASVEGILFHKNGYLTDANEPLCELVGYPLEEILGRHVFDFLPADQMAKVSAVMEALGETAYESVILHRDGRRIPVEFIVRTIERHGERLRMSIVRDIRDRHAAQEHIRRLAHNDSLTGLPNRLSLMEHLGHMIAAARRDDSQVALLFIDLDHFKRVNDSLGHLVGDTLLQTIARRITESLRGTDVVARFGGDEFIVLLPRTLQRMDVEEVAHKLLARIEVPVNADGRLISVTPSIGISMFPHDGETADDLIKHADTAMYLAKSRGRANYQFFTPAMASSAYDALVLESQMSQALARGEFVLHFQPQVRARDGVLVGAEALIRWNHPERGLLMPDTFIPLAEQQRLMLPIGQWVLREAMRRVRRWHEEGLCVPVAVNLSTVQFQTSGFTALIEQMLAEEGVAGELLELELTERMLMDDLPEVKRKLSELKALGIRISVDDFGTGYSSLAHLKELPIDKMKIDRSFVLGLPTDNDSAAIARAIVQMARGLGLVVIAEGVETDAQRTFLARLDCDELQGMLVGEPLAAPDFAHWVTAQA</sequence>
<dbReference type="PROSITE" id="PS50113">
    <property type="entry name" value="PAC"/>
    <property type="match status" value="1"/>
</dbReference>
<dbReference type="InterPro" id="IPR000014">
    <property type="entry name" value="PAS"/>
</dbReference>
<dbReference type="InterPro" id="IPR001633">
    <property type="entry name" value="EAL_dom"/>
</dbReference>
<dbReference type="Pfam" id="PF13426">
    <property type="entry name" value="PAS_9"/>
    <property type="match status" value="1"/>
</dbReference>
<evidence type="ECO:0000259" key="3">
    <source>
        <dbReference type="PROSITE" id="PS50883"/>
    </source>
</evidence>
<organism evidence="5 6">
    <name type="scientific">Piscinibacter gummiphilus</name>
    <dbReference type="NCBI Taxonomy" id="946333"/>
    <lineage>
        <taxon>Bacteria</taxon>
        <taxon>Pseudomonadati</taxon>
        <taxon>Pseudomonadota</taxon>
        <taxon>Betaproteobacteria</taxon>
        <taxon>Burkholderiales</taxon>
        <taxon>Sphaerotilaceae</taxon>
        <taxon>Piscinibacter</taxon>
    </lineage>
</organism>
<dbReference type="Gene3D" id="3.30.70.270">
    <property type="match status" value="1"/>
</dbReference>
<dbReference type="Pfam" id="PF08448">
    <property type="entry name" value="PAS_4"/>
    <property type="match status" value="1"/>
</dbReference>
<feature type="domain" description="PAC" evidence="2">
    <location>
        <begin position="199"/>
        <end position="251"/>
    </location>
</feature>
<evidence type="ECO:0000259" key="1">
    <source>
        <dbReference type="PROSITE" id="PS50112"/>
    </source>
</evidence>
<accession>A0ABZ0CZA2</accession>
<dbReference type="InterPro" id="IPR013656">
    <property type="entry name" value="PAS_4"/>
</dbReference>
<dbReference type="SUPFAM" id="SSF55073">
    <property type="entry name" value="Nucleotide cyclase"/>
    <property type="match status" value="1"/>
</dbReference>
<dbReference type="InterPro" id="IPR043128">
    <property type="entry name" value="Rev_trsase/Diguanyl_cyclase"/>
</dbReference>
<evidence type="ECO:0000313" key="5">
    <source>
        <dbReference type="EMBL" id="WOB07829.1"/>
    </source>
</evidence>
<dbReference type="RefSeq" id="WP_316700484.1">
    <property type="nucleotide sequence ID" value="NZ_CP136336.1"/>
</dbReference>
<dbReference type="EMBL" id="CP136336">
    <property type="protein sequence ID" value="WOB07829.1"/>
    <property type="molecule type" value="Genomic_DNA"/>
</dbReference>
<dbReference type="PROSITE" id="PS50112">
    <property type="entry name" value="PAS"/>
    <property type="match status" value="2"/>
</dbReference>
<dbReference type="Proteomes" id="UP001303946">
    <property type="component" value="Chromosome"/>
</dbReference>
<keyword evidence="6" id="KW-1185">Reference proteome</keyword>
<dbReference type="SUPFAM" id="SSF55785">
    <property type="entry name" value="PYP-like sensor domain (PAS domain)"/>
    <property type="match status" value="2"/>
</dbReference>
<dbReference type="SMART" id="SM00052">
    <property type="entry name" value="EAL"/>
    <property type="match status" value="1"/>
</dbReference>
<dbReference type="InterPro" id="IPR052155">
    <property type="entry name" value="Biofilm_reg_signaling"/>
</dbReference>
<gene>
    <name evidence="5" type="ORF">RXV79_23345</name>
</gene>
<dbReference type="CDD" id="cd00130">
    <property type="entry name" value="PAS"/>
    <property type="match status" value="2"/>
</dbReference>
<dbReference type="CDD" id="cd01949">
    <property type="entry name" value="GGDEF"/>
    <property type="match status" value="1"/>
</dbReference>
<dbReference type="NCBIfam" id="TIGR00229">
    <property type="entry name" value="sensory_box"/>
    <property type="match status" value="2"/>
</dbReference>
<dbReference type="InterPro" id="IPR035919">
    <property type="entry name" value="EAL_sf"/>
</dbReference>
<feature type="domain" description="PAS" evidence="1">
    <location>
        <begin position="252"/>
        <end position="321"/>
    </location>
</feature>
<evidence type="ECO:0000313" key="6">
    <source>
        <dbReference type="Proteomes" id="UP001303946"/>
    </source>
</evidence>
<dbReference type="InterPro" id="IPR029787">
    <property type="entry name" value="Nucleotide_cyclase"/>
</dbReference>
<dbReference type="Pfam" id="PF00990">
    <property type="entry name" value="GGDEF"/>
    <property type="match status" value="1"/>
</dbReference>
<dbReference type="InterPro" id="IPR035965">
    <property type="entry name" value="PAS-like_dom_sf"/>
</dbReference>
<dbReference type="PANTHER" id="PTHR44757">
    <property type="entry name" value="DIGUANYLATE CYCLASE DGCP"/>
    <property type="match status" value="1"/>
</dbReference>
<dbReference type="PANTHER" id="PTHR44757:SF2">
    <property type="entry name" value="BIOFILM ARCHITECTURE MAINTENANCE PROTEIN MBAA"/>
    <property type="match status" value="1"/>
</dbReference>
<dbReference type="InterPro" id="IPR000160">
    <property type="entry name" value="GGDEF_dom"/>
</dbReference>
<name>A0ABZ0CZA2_9BURK</name>
<dbReference type="SMART" id="SM00091">
    <property type="entry name" value="PAS"/>
    <property type="match status" value="2"/>
</dbReference>
<dbReference type="SMART" id="SM00267">
    <property type="entry name" value="GGDEF"/>
    <property type="match status" value="1"/>
</dbReference>
<dbReference type="Pfam" id="PF00563">
    <property type="entry name" value="EAL"/>
    <property type="match status" value="1"/>
</dbReference>
<evidence type="ECO:0000259" key="4">
    <source>
        <dbReference type="PROSITE" id="PS50887"/>
    </source>
</evidence>
<protein>
    <submittedName>
        <fullName evidence="5">EAL domain-containing protein</fullName>
    </submittedName>
</protein>
<evidence type="ECO:0000259" key="2">
    <source>
        <dbReference type="PROSITE" id="PS50113"/>
    </source>
</evidence>